<accession>A0AAW7XCE1</accession>
<feature type="non-terminal residue" evidence="2">
    <location>
        <position position="1"/>
    </location>
</feature>
<protein>
    <submittedName>
        <fullName evidence="2">Uncharacterized protein</fullName>
    </submittedName>
</protein>
<sequence>IDVRIGRMRFYLFETANYSVATVTVPVVLAAVAGLAVGEDMLVDVSATLDLHVVPGVIDTQLNVQRL</sequence>
<dbReference type="InterPro" id="IPR036761">
    <property type="entry name" value="TTHA0802/YceI-like_sf"/>
</dbReference>
<feature type="transmembrane region" description="Helical" evidence="1">
    <location>
        <begin position="16"/>
        <end position="37"/>
    </location>
</feature>
<proteinExistence type="predicted"/>
<keyword evidence="1" id="KW-1133">Transmembrane helix</keyword>
<comment type="caution">
    <text evidence="2">The sequence shown here is derived from an EMBL/GenBank/DDBJ whole genome shotgun (WGS) entry which is preliminary data.</text>
</comment>
<evidence type="ECO:0000313" key="3">
    <source>
        <dbReference type="Proteomes" id="UP001169760"/>
    </source>
</evidence>
<dbReference type="AlphaFoldDB" id="A0AAW7XCE1"/>
<dbReference type="Gene3D" id="2.40.128.110">
    <property type="entry name" value="Lipid/polyisoprenoid-binding, YceI-like"/>
    <property type="match status" value="1"/>
</dbReference>
<keyword evidence="1" id="KW-0472">Membrane</keyword>
<evidence type="ECO:0000256" key="1">
    <source>
        <dbReference type="SAM" id="Phobius"/>
    </source>
</evidence>
<name>A0AAW7XCE1_9GAMM</name>
<gene>
    <name evidence="2" type="ORF">Q4521_21780</name>
</gene>
<dbReference type="Proteomes" id="UP001169760">
    <property type="component" value="Unassembled WGS sequence"/>
</dbReference>
<reference evidence="2" key="1">
    <citation type="submission" date="2023-07" db="EMBL/GenBank/DDBJ databases">
        <title>Genome content predicts the carbon catabolic preferences of heterotrophic bacteria.</title>
        <authorList>
            <person name="Gralka M."/>
        </authorList>
    </citation>
    <scope>NUCLEOTIDE SEQUENCE</scope>
    <source>
        <strain evidence="2">I3M17_2</strain>
    </source>
</reference>
<evidence type="ECO:0000313" key="2">
    <source>
        <dbReference type="EMBL" id="MDO6425124.1"/>
    </source>
</evidence>
<dbReference type="EMBL" id="JAUOPB010000291">
    <property type="protein sequence ID" value="MDO6425124.1"/>
    <property type="molecule type" value="Genomic_DNA"/>
</dbReference>
<keyword evidence="1" id="KW-0812">Transmembrane</keyword>
<organism evidence="2 3">
    <name type="scientific">Saccharophagus degradans</name>
    <dbReference type="NCBI Taxonomy" id="86304"/>
    <lineage>
        <taxon>Bacteria</taxon>
        <taxon>Pseudomonadati</taxon>
        <taxon>Pseudomonadota</taxon>
        <taxon>Gammaproteobacteria</taxon>
        <taxon>Cellvibrionales</taxon>
        <taxon>Cellvibrionaceae</taxon>
        <taxon>Saccharophagus</taxon>
    </lineage>
</organism>